<dbReference type="InterPro" id="IPR007812">
    <property type="entry name" value="T2SS_protein-GspL"/>
</dbReference>
<dbReference type="Gene3D" id="3.30.1360.100">
    <property type="entry name" value="General secretion pathway protein M, EpsM"/>
    <property type="match status" value="1"/>
</dbReference>
<dbReference type="InterPro" id="IPR024230">
    <property type="entry name" value="GspL_cyto_dom"/>
</dbReference>
<reference evidence="13 14" key="1">
    <citation type="submission" date="2013-03" db="EMBL/GenBank/DDBJ databases">
        <title>Salinisphaera hydrothermalis C41B8 Genome Sequencing.</title>
        <authorList>
            <person name="Li C."/>
            <person name="Lai Q."/>
            <person name="Shao Z."/>
        </authorList>
    </citation>
    <scope>NUCLEOTIDE SEQUENCE [LARGE SCALE GENOMIC DNA]</scope>
    <source>
        <strain evidence="13 14">C41B8</strain>
    </source>
</reference>
<dbReference type="CDD" id="cd24017">
    <property type="entry name" value="ASKHA_T2SSL_N"/>
    <property type="match status" value="1"/>
</dbReference>
<evidence type="ECO:0000256" key="10">
    <source>
        <dbReference type="PIRNR" id="PIRNR015761"/>
    </source>
</evidence>
<feature type="domain" description="GspL periplasmic" evidence="12">
    <location>
        <begin position="249"/>
        <end position="402"/>
    </location>
</feature>
<dbReference type="Proteomes" id="UP000028302">
    <property type="component" value="Unassembled WGS sequence"/>
</dbReference>
<comment type="caution">
    <text evidence="13">The sequence shown here is derived from an EMBL/GenBank/DDBJ whole genome shotgun (WGS) entry which is preliminary data.</text>
</comment>
<protein>
    <recommendedName>
        <fullName evidence="10">Type II secretion system protein L</fullName>
        <shortName evidence="10">T2SS protein L</shortName>
    </recommendedName>
</protein>
<keyword evidence="9" id="KW-0472">Membrane</keyword>
<evidence type="ECO:0000256" key="5">
    <source>
        <dbReference type="ARBA" id="ARBA00022519"/>
    </source>
</evidence>
<keyword evidence="3 10" id="KW-0813">Transport</keyword>
<dbReference type="AlphaFoldDB" id="A0A084IQP8"/>
<feature type="domain" description="GspL cytoplasmic actin-ATPase-like" evidence="11">
    <location>
        <begin position="16"/>
        <end position="243"/>
    </location>
</feature>
<keyword evidence="4" id="KW-1003">Cell membrane</keyword>
<evidence type="ECO:0000313" key="13">
    <source>
        <dbReference type="EMBL" id="KEZ79032.1"/>
    </source>
</evidence>
<dbReference type="STRING" id="1304275.C41B8_02842"/>
<evidence type="ECO:0000256" key="1">
    <source>
        <dbReference type="ARBA" id="ARBA00004377"/>
    </source>
</evidence>
<evidence type="ECO:0000313" key="14">
    <source>
        <dbReference type="Proteomes" id="UP000028302"/>
    </source>
</evidence>
<dbReference type="eggNOG" id="COG3297">
    <property type="taxonomic scope" value="Bacteria"/>
</dbReference>
<dbReference type="SUPFAM" id="SSF53067">
    <property type="entry name" value="Actin-like ATPase domain"/>
    <property type="match status" value="1"/>
</dbReference>
<keyword evidence="14" id="KW-1185">Reference proteome</keyword>
<dbReference type="PIRSF" id="PIRSF015761">
    <property type="entry name" value="Protein_L"/>
    <property type="match status" value="1"/>
</dbReference>
<keyword evidence="6" id="KW-0812">Transmembrane</keyword>
<comment type="function">
    <text evidence="10">Inner membrane component of the type II secretion system required for the energy-dependent secretion of extracellular factors such as proteases and toxins from the periplasm.</text>
</comment>
<keyword evidence="8" id="KW-1133">Transmembrane helix</keyword>
<evidence type="ECO:0000256" key="2">
    <source>
        <dbReference type="ARBA" id="ARBA00005318"/>
    </source>
</evidence>
<evidence type="ECO:0000256" key="3">
    <source>
        <dbReference type="ARBA" id="ARBA00022448"/>
    </source>
</evidence>
<dbReference type="RefSeq" id="WP_037333626.1">
    <property type="nucleotide sequence ID" value="NZ_APNK01000002.1"/>
</dbReference>
<evidence type="ECO:0000256" key="4">
    <source>
        <dbReference type="ARBA" id="ARBA00022475"/>
    </source>
</evidence>
<evidence type="ECO:0000259" key="12">
    <source>
        <dbReference type="Pfam" id="PF12693"/>
    </source>
</evidence>
<evidence type="ECO:0000256" key="7">
    <source>
        <dbReference type="ARBA" id="ARBA00022927"/>
    </source>
</evidence>
<dbReference type="InterPro" id="IPR043129">
    <property type="entry name" value="ATPase_NBD"/>
</dbReference>
<evidence type="ECO:0000256" key="8">
    <source>
        <dbReference type="ARBA" id="ARBA00022989"/>
    </source>
</evidence>
<dbReference type="Pfam" id="PF05134">
    <property type="entry name" value="T2SSL"/>
    <property type="match status" value="1"/>
</dbReference>
<organism evidence="13 14">
    <name type="scientific">Salinisphaera hydrothermalis (strain C41B8)</name>
    <dbReference type="NCBI Taxonomy" id="1304275"/>
    <lineage>
        <taxon>Bacteria</taxon>
        <taxon>Pseudomonadati</taxon>
        <taxon>Pseudomonadota</taxon>
        <taxon>Gammaproteobacteria</taxon>
        <taxon>Salinisphaerales</taxon>
        <taxon>Salinisphaeraceae</taxon>
        <taxon>Salinisphaera</taxon>
    </lineage>
</organism>
<proteinExistence type="inferred from homology"/>
<dbReference type="Pfam" id="PF12693">
    <property type="entry name" value="GspL_C"/>
    <property type="match status" value="1"/>
</dbReference>
<evidence type="ECO:0000256" key="9">
    <source>
        <dbReference type="ARBA" id="ARBA00023136"/>
    </source>
</evidence>
<dbReference type="GO" id="GO:0015628">
    <property type="term" value="P:protein secretion by the type II secretion system"/>
    <property type="evidence" value="ECO:0007669"/>
    <property type="project" value="InterPro"/>
</dbReference>
<name>A0A084IQP8_SALHC</name>
<gene>
    <name evidence="13" type="ORF">C41B8_02842</name>
</gene>
<dbReference type="Gene3D" id="3.30.420.380">
    <property type="match status" value="1"/>
</dbReference>
<dbReference type="NCBIfam" id="TIGR01709">
    <property type="entry name" value="typeII_sec_gspL"/>
    <property type="match status" value="1"/>
</dbReference>
<dbReference type="GO" id="GO:0009276">
    <property type="term" value="C:Gram-negative-bacterium-type cell wall"/>
    <property type="evidence" value="ECO:0007669"/>
    <property type="project" value="InterPro"/>
</dbReference>
<dbReference type="GO" id="GO:0015627">
    <property type="term" value="C:type II protein secretion system complex"/>
    <property type="evidence" value="ECO:0007669"/>
    <property type="project" value="InterPro"/>
</dbReference>
<dbReference type="EMBL" id="APNK01000002">
    <property type="protein sequence ID" value="KEZ79032.1"/>
    <property type="molecule type" value="Genomic_DNA"/>
</dbReference>
<keyword evidence="5" id="KW-0997">Cell inner membrane</keyword>
<dbReference type="GO" id="GO:0005886">
    <property type="term" value="C:plasma membrane"/>
    <property type="evidence" value="ECO:0007669"/>
    <property type="project" value="UniProtKB-SubCell"/>
</dbReference>
<evidence type="ECO:0000256" key="6">
    <source>
        <dbReference type="ARBA" id="ARBA00022692"/>
    </source>
</evidence>
<comment type="similarity">
    <text evidence="2 10">Belongs to the GSP L family.</text>
</comment>
<dbReference type="InterPro" id="IPR025691">
    <property type="entry name" value="GspL_pp_dom"/>
</dbReference>
<accession>A0A084IQP8</accession>
<sequence length="407" mass="43318">MAQRLALYFDGQSAAWLDEQQGLARGSLDDFAATADLDDHEVAVVIPGEDVLLTRAPLPPIRSAARRLQAARYALEDRLAGRVEQLHFALIGAPDRDGETPVAVIDLDRMTALCDALDTAGIDAARILPDYMALPAPDTATWQIAATEDRILTRTDPVAGFACDADLWPVIAPALETPASATVRTADTGRARRLLDIDWGEQAEAPEADVVGFPDADALLASLLAQPEALRGAVNLRQGAFARRSQFQSQWRPLVLTGALAATWLVVAIVARGIETWQLDQRIDALHQQTLAAFHDAFPGVQNINDLRVQAEQGIQQLRGTGGAGGLFPLVQAVAAVAGQTDDLQVQSMQYRNGKLGLSLNGKNVQSVETLRAGFAQRNGIQLSVQSADASASGVQIQATVSQGASS</sequence>
<comment type="subcellular location">
    <subcellularLocation>
        <location evidence="1">Cell inner membrane</location>
        <topology evidence="1">Single-pass membrane protein</topology>
    </subcellularLocation>
</comment>
<evidence type="ECO:0000259" key="11">
    <source>
        <dbReference type="Pfam" id="PF05134"/>
    </source>
</evidence>
<keyword evidence="7 10" id="KW-0653">Protein transport</keyword>